<dbReference type="GeneID" id="65127578"/>
<reference evidence="2 3" key="1">
    <citation type="submission" date="2020-05" db="EMBL/GenBank/DDBJ databases">
        <authorList>
            <person name="Bourett C.E."/>
            <person name="Perrotta M.C."/>
            <person name="Suriano S.G."/>
            <person name="Warburton E.J."/>
            <person name="Neely M.N."/>
            <person name="Molloy S.D."/>
            <person name="Garlena R.A."/>
            <person name="Russell D.A."/>
            <person name="Pope W.H."/>
            <person name="Jacobs-Sera D."/>
            <person name="Hatfull G.F."/>
        </authorList>
    </citation>
    <scope>NUCLEOTIDE SEQUENCE [LARGE SCALE GENOMIC DNA]</scope>
</reference>
<keyword evidence="3" id="KW-1185">Reference proteome</keyword>
<gene>
    <name evidence="2" type="primary">38</name>
    <name evidence="2" type="ORF">SEA_JAMBALAYA_38</name>
</gene>
<dbReference type="RefSeq" id="YP_010109300.1">
    <property type="nucleotide sequence ID" value="NC_055857.1"/>
</dbReference>
<evidence type="ECO:0000313" key="2">
    <source>
        <dbReference type="EMBL" id="QLF84086.1"/>
    </source>
</evidence>
<keyword evidence="1" id="KW-0472">Membrane</keyword>
<protein>
    <submittedName>
        <fullName evidence="2">Uncharacterized protein</fullName>
    </submittedName>
</protein>
<organism evidence="2 3">
    <name type="scientific">Gordonia phage Jambalaya</name>
    <dbReference type="NCBI Taxonomy" id="2743985"/>
    <lineage>
        <taxon>Viruses</taxon>
        <taxon>Duplodnaviria</taxon>
        <taxon>Heunggongvirae</taxon>
        <taxon>Uroviricota</taxon>
        <taxon>Caudoviricetes</taxon>
        <taxon>Stackebrandtviridae</taxon>
        <taxon>Frickvirinae</taxon>
        <taxon>Wizardvirus</taxon>
        <taxon>Wizardvirus jambalaya</taxon>
    </lineage>
</organism>
<name>A0A7D5G499_9CAUD</name>
<evidence type="ECO:0000256" key="1">
    <source>
        <dbReference type="SAM" id="Phobius"/>
    </source>
</evidence>
<dbReference type="Proteomes" id="UP000510658">
    <property type="component" value="Genome"/>
</dbReference>
<sequence length="23" mass="2537">MFFDVLAIVICASAAAWLVIARR</sequence>
<keyword evidence="1" id="KW-1133">Transmembrane helix</keyword>
<dbReference type="EMBL" id="MT521998">
    <property type="protein sequence ID" value="QLF84086.1"/>
    <property type="molecule type" value="Genomic_DNA"/>
</dbReference>
<evidence type="ECO:0000313" key="3">
    <source>
        <dbReference type="Proteomes" id="UP000510658"/>
    </source>
</evidence>
<accession>A0A7D5G499</accession>
<keyword evidence="1" id="KW-0812">Transmembrane</keyword>
<dbReference type="KEGG" id="vg:65127578"/>
<feature type="transmembrane region" description="Helical" evidence="1">
    <location>
        <begin position="6"/>
        <end position="21"/>
    </location>
</feature>
<proteinExistence type="predicted"/>